<dbReference type="Pfam" id="PF05730">
    <property type="entry name" value="CFEM"/>
    <property type="match status" value="1"/>
</dbReference>
<dbReference type="GO" id="GO:0005576">
    <property type="term" value="C:extracellular region"/>
    <property type="evidence" value="ECO:0007669"/>
    <property type="project" value="UniProtKB-SubCell"/>
</dbReference>
<evidence type="ECO:0000256" key="2">
    <source>
        <dbReference type="ARBA" id="ARBA00022525"/>
    </source>
</evidence>
<keyword evidence="5" id="KW-0349">Heme</keyword>
<evidence type="ECO:0000256" key="5">
    <source>
        <dbReference type="PROSITE-ProRule" id="PRU01356"/>
    </source>
</evidence>
<dbReference type="VEuPathDB" id="FungiDB:CXQ87_001504"/>
<dbReference type="RefSeq" id="XP_025339513.1">
    <property type="nucleotide sequence ID" value="XM_025480040.1"/>
</dbReference>
<dbReference type="AlphaFoldDB" id="A0A2V1AMW9"/>
<keyword evidence="5" id="KW-0479">Metal-binding</keyword>
<evidence type="ECO:0000313" key="10">
    <source>
        <dbReference type="Proteomes" id="UP000244406"/>
    </source>
</evidence>
<dbReference type="InterPro" id="IPR008427">
    <property type="entry name" value="Extracellular_membr_CFEM_dom"/>
</dbReference>
<evidence type="ECO:0000256" key="7">
    <source>
        <dbReference type="SAM" id="SignalP"/>
    </source>
</evidence>
<feature type="chain" id="PRO_5015912735" description="CFEM domain-containing protein" evidence="7">
    <location>
        <begin position="19"/>
        <end position="192"/>
    </location>
</feature>
<dbReference type="SMART" id="SM00747">
    <property type="entry name" value="CFEM"/>
    <property type="match status" value="1"/>
</dbReference>
<dbReference type="GO" id="GO:0046872">
    <property type="term" value="F:metal ion binding"/>
    <property type="evidence" value="ECO:0007669"/>
    <property type="project" value="UniProtKB-UniRule"/>
</dbReference>
<proteinExistence type="predicted"/>
<keyword evidence="3 7" id="KW-0732">Signal</keyword>
<feature type="signal peptide" evidence="7">
    <location>
        <begin position="1"/>
        <end position="18"/>
    </location>
</feature>
<evidence type="ECO:0000259" key="8">
    <source>
        <dbReference type="PROSITE" id="PS52012"/>
    </source>
</evidence>
<comment type="caution">
    <text evidence="9">The sequence shown here is derived from an EMBL/GenBank/DDBJ whole genome shotgun (WGS) entry which is preliminary data.</text>
</comment>
<keyword evidence="4 5" id="KW-1015">Disulfide bond</keyword>
<evidence type="ECO:0000256" key="6">
    <source>
        <dbReference type="SAM" id="MobiDB-lite"/>
    </source>
</evidence>
<dbReference type="GeneID" id="37001504"/>
<feature type="disulfide bond" evidence="5">
    <location>
        <begin position="52"/>
        <end position="83"/>
    </location>
</feature>
<feature type="region of interest" description="Disordered" evidence="6">
    <location>
        <begin position="154"/>
        <end position="174"/>
    </location>
</feature>
<protein>
    <recommendedName>
        <fullName evidence="8">CFEM domain-containing protein</fullName>
    </recommendedName>
</protein>
<comment type="subcellular location">
    <subcellularLocation>
        <location evidence="1">Secreted</location>
    </subcellularLocation>
</comment>
<reference evidence="9 10" key="1">
    <citation type="submission" date="2017-12" db="EMBL/GenBank/DDBJ databases">
        <title>Genome Sequence of the Amphotericin B-resistant Candida duobushaemulonii strain, B09383.</title>
        <authorList>
            <person name="Chow N.A."/>
            <person name="Gade L."/>
            <person name="Batra D."/>
            <person name="Rowe L.A."/>
            <person name="Loparev V.N."/>
            <person name="Litvintseva A.P."/>
        </authorList>
    </citation>
    <scope>NUCLEOTIDE SEQUENCE [LARGE SCALE GENOMIC DNA]</scope>
    <source>
        <strain evidence="9 10">B09383</strain>
    </source>
</reference>
<name>A0A2V1AMW9_9ASCO</name>
<dbReference type="PROSITE" id="PS52012">
    <property type="entry name" value="CFEM"/>
    <property type="match status" value="1"/>
</dbReference>
<feature type="disulfide bond" evidence="5">
    <location>
        <begin position="62"/>
        <end position="69"/>
    </location>
</feature>
<accession>A0A2V1AMW9</accession>
<feature type="binding site" description="axial binding residue" evidence="5">
    <location>
        <position position="66"/>
    </location>
    <ligand>
        <name>heme</name>
        <dbReference type="ChEBI" id="CHEBI:30413"/>
    </ligand>
    <ligandPart>
        <name>Fe</name>
        <dbReference type="ChEBI" id="CHEBI:18248"/>
    </ligandPart>
</feature>
<organism evidence="9 10">
    <name type="scientific">Candidozyma duobushaemuli</name>
    <dbReference type="NCBI Taxonomy" id="1231522"/>
    <lineage>
        <taxon>Eukaryota</taxon>
        <taxon>Fungi</taxon>
        <taxon>Dikarya</taxon>
        <taxon>Ascomycota</taxon>
        <taxon>Saccharomycotina</taxon>
        <taxon>Pichiomycetes</taxon>
        <taxon>Metschnikowiaceae</taxon>
        <taxon>Candidozyma</taxon>
    </lineage>
</organism>
<evidence type="ECO:0000256" key="4">
    <source>
        <dbReference type="ARBA" id="ARBA00023157"/>
    </source>
</evidence>
<evidence type="ECO:0000256" key="1">
    <source>
        <dbReference type="ARBA" id="ARBA00004613"/>
    </source>
</evidence>
<gene>
    <name evidence="9" type="ORF">CXQ87_001504</name>
</gene>
<evidence type="ECO:0000256" key="3">
    <source>
        <dbReference type="ARBA" id="ARBA00022729"/>
    </source>
</evidence>
<keyword evidence="5" id="KW-0408">Iron</keyword>
<evidence type="ECO:0000313" key="9">
    <source>
        <dbReference type="EMBL" id="PVH18573.1"/>
    </source>
</evidence>
<dbReference type="Proteomes" id="UP000244406">
    <property type="component" value="Unassembled WGS sequence"/>
</dbReference>
<feature type="compositionally biased region" description="Polar residues" evidence="6">
    <location>
        <begin position="163"/>
        <end position="172"/>
    </location>
</feature>
<keyword evidence="2" id="KW-0964">Secreted</keyword>
<feature type="disulfide bond" evidence="5">
    <location>
        <begin position="71"/>
        <end position="104"/>
    </location>
</feature>
<sequence>MKLTNAFTVFSLLGSAFAVNQWSTYPSVPKTATYNGFADPIYDDLPECARSCVELSTRSTPCPYWDTGCLCVMPQWSGLVAECIVQGCREKEIATATSLAMSLCNKVGANAWIMPSSVSNLLSSAAGSAFSAPSTTPDSPWTESSVLSSVLATAKTEDKTRSGGPTDSSSSNGAAAQGAGVALMLVLGALLT</sequence>
<feature type="domain" description="CFEM" evidence="8">
    <location>
        <begin position="20"/>
        <end position="129"/>
    </location>
</feature>
<keyword evidence="10" id="KW-1185">Reference proteome</keyword>
<feature type="disulfide bond" evidence="5">
    <location>
        <begin position="48"/>
        <end position="88"/>
    </location>
</feature>
<dbReference type="EMBL" id="PKFP01000008">
    <property type="protein sequence ID" value="PVH18573.1"/>
    <property type="molecule type" value="Genomic_DNA"/>
</dbReference>